<keyword evidence="2" id="KW-0732">Signal</keyword>
<dbReference type="EC" id="3.4.14.12" evidence="4"/>
<accession>A0A157SXC2</accession>
<evidence type="ECO:0000259" key="3">
    <source>
        <dbReference type="Pfam" id="PF00326"/>
    </source>
</evidence>
<protein>
    <submittedName>
        <fullName evidence="4">Peptidase</fullName>
        <ecNumber evidence="4">3.4.14.12</ecNumber>
    </submittedName>
</protein>
<evidence type="ECO:0000313" key="4">
    <source>
        <dbReference type="EMBL" id="SAI74606.1"/>
    </source>
</evidence>
<keyword evidence="5" id="KW-1185">Reference proteome</keyword>
<evidence type="ECO:0000313" key="5">
    <source>
        <dbReference type="Proteomes" id="UP000076848"/>
    </source>
</evidence>
<dbReference type="PANTHER" id="PTHR42776:SF27">
    <property type="entry name" value="DIPEPTIDYL PEPTIDASE FAMILY MEMBER 6"/>
    <property type="match status" value="1"/>
</dbReference>
<gene>
    <name evidence="4" type="primary">ptpA_2</name>
    <name evidence="4" type="ORF">SAMEA3906486_05323</name>
</gene>
<dbReference type="GO" id="GO:0004252">
    <property type="term" value="F:serine-type endopeptidase activity"/>
    <property type="evidence" value="ECO:0007669"/>
    <property type="project" value="TreeGrafter"/>
</dbReference>
<reference evidence="4 5" key="1">
    <citation type="submission" date="2016-04" db="EMBL/GenBank/DDBJ databases">
        <authorList>
            <consortium name="Pathogen Informatics"/>
        </authorList>
    </citation>
    <scope>NUCLEOTIDE SEQUENCE [LARGE SCALE GENOMIC DNA]</scope>
    <source>
        <strain evidence="4 5">H050680373</strain>
    </source>
</reference>
<dbReference type="Pfam" id="PF00326">
    <property type="entry name" value="Peptidase_S9"/>
    <property type="match status" value="1"/>
</dbReference>
<dbReference type="PANTHER" id="PTHR42776">
    <property type="entry name" value="SERINE PEPTIDASE S9 FAMILY MEMBER"/>
    <property type="match status" value="1"/>
</dbReference>
<dbReference type="InterPro" id="IPR029058">
    <property type="entry name" value="AB_hydrolase_fold"/>
</dbReference>
<dbReference type="AlphaFoldDB" id="A0A157SXC2"/>
<feature type="chain" id="PRO_5007616570" evidence="2">
    <location>
        <begin position="25"/>
        <end position="638"/>
    </location>
</feature>
<name>A0A157SXC2_9BORD</name>
<dbReference type="STRING" id="288768.SAMEA3906486_05323"/>
<dbReference type="Proteomes" id="UP000076848">
    <property type="component" value="Unassembled WGS sequence"/>
</dbReference>
<proteinExistence type="predicted"/>
<dbReference type="GO" id="GO:0006508">
    <property type="term" value="P:proteolysis"/>
    <property type="evidence" value="ECO:0007669"/>
    <property type="project" value="InterPro"/>
</dbReference>
<dbReference type="EMBL" id="FKIF01000010">
    <property type="protein sequence ID" value="SAI74606.1"/>
    <property type="molecule type" value="Genomic_DNA"/>
</dbReference>
<feature type="domain" description="Peptidase S9 prolyl oligopeptidase catalytic" evidence="3">
    <location>
        <begin position="425"/>
        <end position="637"/>
    </location>
</feature>
<keyword evidence="1 4" id="KW-0378">Hydrolase</keyword>
<dbReference type="Gene3D" id="3.40.50.1820">
    <property type="entry name" value="alpha/beta hydrolase"/>
    <property type="match status" value="1"/>
</dbReference>
<feature type="signal peptide" evidence="2">
    <location>
        <begin position="1"/>
        <end position="24"/>
    </location>
</feature>
<dbReference type="SUPFAM" id="SSF53474">
    <property type="entry name" value="alpha/beta-Hydrolases"/>
    <property type="match status" value="1"/>
</dbReference>
<sequence>MLKLTLLRTLLAASLTAASAGAAAQPPRLYPLQDFFRNPERGFFRLADDGATLGFMQPVAIEGHPARMNIHVQELRDGRPTGEPRRLTAETERDISNFFWKGSDIVLFQKDFGGDENFHVLAVNAKTGAITDLTPFEGARAHIEDDLPDDPGHVLISHNHRDPEVFDVYRVDVRTGKADLVAQNPGNVVGWQTDHAGRVRAAVTSDGLNTTLLYRDDEKSEFRPLVTTDYRTSVSPALFTFDNSKLYVLSNRGRDRLALAVLDPAKPEQEDLVYEPEQVDLDAAGYSRKRRVLTMAAYQTDKPRYHFFDKQTEDLYARLGKLLPGYDLAIQGWNREEDTFIVAAYNDRTPGSRYLYSQRADTLHKLADINPALPEKDMAQVKPISYTSRDGLTIHGYLTLPVGRDPRNLACIVNPHGGPWARDGWGYNAEAQFLANRGFCVLQMNFRGSTGYGRKFWEAGFGQWGLKMQDDITDGVKWLIDQGIADPKRVGIYGGSYGGYATLAGVTFTPDLYAAAVDYVGVSNLFTFMNTIPPYWKPLLDKMHDMVGDPERDRDRLAATSPALHVDRITTPLFIAQGAKDPRVNKAESDQVVEALRKRGVEVEYMVKENEGHGFHNDENKFEFYAAMEKFFSEHLKP</sequence>
<dbReference type="InterPro" id="IPR001375">
    <property type="entry name" value="Peptidase_S9_cat"/>
</dbReference>
<evidence type="ECO:0000256" key="2">
    <source>
        <dbReference type="SAM" id="SignalP"/>
    </source>
</evidence>
<evidence type="ECO:0000256" key="1">
    <source>
        <dbReference type="ARBA" id="ARBA00022801"/>
    </source>
</evidence>
<organism evidence="4 5">
    <name type="scientific">Bordetella ansorpii</name>
    <dbReference type="NCBI Taxonomy" id="288768"/>
    <lineage>
        <taxon>Bacteria</taxon>
        <taxon>Pseudomonadati</taxon>
        <taxon>Pseudomonadota</taxon>
        <taxon>Betaproteobacteria</taxon>
        <taxon>Burkholderiales</taxon>
        <taxon>Alcaligenaceae</taxon>
        <taxon>Bordetella</taxon>
    </lineage>
</organism>
<dbReference type="SUPFAM" id="SSF50993">
    <property type="entry name" value="Peptidase/esterase 'gauge' domain"/>
    <property type="match status" value="1"/>
</dbReference>